<proteinExistence type="predicted"/>
<evidence type="ECO:0008006" key="2">
    <source>
        <dbReference type="Google" id="ProtNLM"/>
    </source>
</evidence>
<dbReference type="SUPFAM" id="SSF47240">
    <property type="entry name" value="Ferritin-like"/>
    <property type="match status" value="1"/>
</dbReference>
<comment type="caution">
    <text evidence="1">The sequence shown here is derived from an EMBL/GenBank/DDBJ whole genome shotgun (WGS) entry which is preliminary data.</text>
</comment>
<sequence length="54" mass="5832">MTEDKKKTYGEAGGQVGSEVTPLEALAIAIYNEQSAFDFYTSLSDAIKNKSGKE</sequence>
<dbReference type="Gene3D" id="1.20.1260.10">
    <property type="match status" value="1"/>
</dbReference>
<name>X1T246_9ZZZZ</name>
<dbReference type="InterPro" id="IPR009078">
    <property type="entry name" value="Ferritin-like_SF"/>
</dbReference>
<evidence type="ECO:0000313" key="1">
    <source>
        <dbReference type="EMBL" id="GAI81685.1"/>
    </source>
</evidence>
<reference evidence="1" key="1">
    <citation type="journal article" date="2014" name="Front. Microbiol.">
        <title>High frequency of phylogenetically diverse reductive dehalogenase-homologous genes in deep subseafloor sedimentary metagenomes.</title>
        <authorList>
            <person name="Kawai M."/>
            <person name="Futagami T."/>
            <person name="Toyoda A."/>
            <person name="Takaki Y."/>
            <person name="Nishi S."/>
            <person name="Hori S."/>
            <person name="Arai W."/>
            <person name="Tsubouchi T."/>
            <person name="Morono Y."/>
            <person name="Uchiyama I."/>
            <person name="Ito T."/>
            <person name="Fujiyama A."/>
            <person name="Inagaki F."/>
            <person name="Takami H."/>
        </authorList>
    </citation>
    <scope>NUCLEOTIDE SEQUENCE</scope>
    <source>
        <strain evidence="1">Expedition CK06-06</strain>
    </source>
</reference>
<gene>
    <name evidence="1" type="ORF">S12H4_26336</name>
</gene>
<organism evidence="1">
    <name type="scientific">marine sediment metagenome</name>
    <dbReference type="NCBI Taxonomy" id="412755"/>
    <lineage>
        <taxon>unclassified sequences</taxon>
        <taxon>metagenomes</taxon>
        <taxon>ecological metagenomes</taxon>
    </lineage>
</organism>
<dbReference type="InterPro" id="IPR012347">
    <property type="entry name" value="Ferritin-like"/>
</dbReference>
<feature type="non-terminal residue" evidence="1">
    <location>
        <position position="54"/>
    </location>
</feature>
<accession>X1T246</accession>
<dbReference type="AlphaFoldDB" id="X1T246"/>
<protein>
    <recommendedName>
        <fullName evidence="2">Ferritin-like diiron domain-containing protein</fullName>
    </recommendedName>
</protein>
<dbReference type="EMBL" id="BARW01014930">
    <property type="protein sequence ID" value="GAI81685.1"/>
    <property type="molecule type" value="Genomic_DNA"/>
</dbReference>